<evidence type="ECO:0000313" key="2">
    <source>
        <dbReference type="Proteomes" id="UP000309128"/>
    </source>
</evidence>
<comment type="caution">
    <text evidence="1">The sequence shown here is derived from an EMBL/GenBank/DDBJ whole genome shotgun (WGS) entry which is preliminary data.</text>
</comment>
<accession>A0A5S4FVV1</accession>
<reference evidence="1 2" key="1">
    <citation type="submission" date="2019-05" db="EMBL/GenBank/DDBJ databases">
        <title>Draft genome sequence of Nonomuraea turkmeniaca DSM 43926.</title>
        <authorList>
            <person name="Saricaoglu S."/>
            <person name="Isik K."/>
        </authorList>
    </citation>
    <scope>NUCLEOTIDE SEQUENCE [LARGE SCALE GENOMIC DNA]</scope>
    <source>
        <strain evidence="1 2">DSM 43926</strain>
    </source>
</reference>
<evidence type="ECO:0000313" key="1">
    <source>
        <dbReference type="EMBL" id="TMR24927.1"/>
    </source>
</evidence>
<gene>
    <name evidence="1" type="ORF">ETD86_03105</name>
</gene>
<keyword evidence="2" id="KW-1185">Reference proteome</keyword>
<dbReference type="RefSeq" id="WP_138664539.1">
    <property type="nucleotide sequence ID" value="NZ_VCKY01000006.1"/>
</dbReference>
<dbReference type="Proteomes" id="UP000309128">
    <property type="component" value="Unassembled WGS sequence"/>
</dbReference>
<name>A0A5S4FVV1_9ACTN</name>
<protein>
    <submittedName>
        <fullName evidence="1">Uncharacterized protein</fullName>
    </submittedName>
</protein>
<dbReference type="AlphaFoldDB" id="A0A5S4FVV1"/>
<organism evidence="1 2">
    <name type="scientific">Nonomuraea turkmeniaca</name>
    <dbReference type="NCBI Taxonomy" id="103838"/>
    <lineage>
        <taxon>Bacteria</taxon>
        <taxon>Bacillati</taxon>
        <taxon>Actinomycetota</taxon>
        <taxon>Actinomycetes</taxon>
        <taxon>Streptosporangiales</taxon>
        <taxon>Streptosporangiaceae</taxon>
        <taxon>Nonomuraea</taxon>
    </lineage>
</organism>
<proteinExistence type="predicted"/>
<sequence>MARSQPEHRLRGLLGGVVDDPYGLPGDRSTMAAISGYVGALWPVSTYVPPSWPSPVRTAATAAAMSATSTALTPAVPMPASSPATCVTWSGSVRT</sequence>
<dbReference type="EMBL" id="VCKY01000006">
    <property type="protein sequence ID" value="TMR24927.1"/>
    <property type="molecule type" value="Genomic_DNA"/>
</dbReference>